<protein>
    <submittedName>
        <fullName evidence="1">Uncharacterized protein</fullName>
    </submittedName>
</protein>
<proteinExistence type="predicted"/>
<reference evidence="1" key="1">
    <citation type="submission" date="2022-10" db="EMBL/GenBank/DDBJ databases">
        <authorList>
            <person name="Mo P."/>
        </authorList>
    </citation>
    <scope>NUCLEOTIDE SEQUENCE</scope>
    <source>
        <strain evidence="1">HUAS 14-6</strain>
    </source>
</reference>
<dbReference type="Proteomes" id="UP001060733">
    <property type="component" value="Chromosome"/>
</dbReference>
<gene>
    <name evidence="1" type="ORF">N8I86_37590</name>
</gene>
<evidence type="ECO:0000313" key="2">
    <source>
        <dbReference type="Proteomes" id="UP001060733"/>
    </source>
</evidence>
<name>A0ABY6F034_9ACTN</name>
<accession>A0ABY6F034</accession>
<organism evidence="1 2">
    <name type="scientific">Streptomyces albidocamelliae</name>
    <dbReference type="NCBI Taxonomy" id="2981135"/>
    <lineage>
        <taxon>Bacteria</taxon>
        <taxon>Bacillati</taxon>
        <taxon>Actinomycetota</taxon>
        <taxon>Actinomycetes</taxon>
        <taxon>Kitasatosporales</taxon>
        <taxon>Streptomycetaceae</taxon>
        <taxon>Streptomyces</taxon>
    </lineage>
</organism>
<evidence type="ECO:0000313" key="1">
    <source>
        <dbReference type="EMBL" id="UXY39925.1"/>
    </source>
</evidence>
<dbReference type="RefSeq" id="WP_198960496.1">
    <property type="nucleotide sequence ID" value="NZ_CP106795.1"/>
</dbReference>
<dbReference type="EMBL" id="CP106795">
    <property type="protein sequence ID" value="UXY39925.1"/>
    <property type="molecule type" value="Genomic_DNA"/>
</dbReference>
<keyword evidence="2" id="KW-1185">Reference proteome</keyword>
<sequence>MQPDHGYRAERREADRALYSADVKGRTKVAVVVAKDQKDRPGWGPPETNAACDPAELSAAQGWEVWTDGARVPVSRLESSASSPWAGGRTYVRDPEGVLARDGLLSVVPQAGPHARGRPRHRVPLP</sequence>